<proteinExistence type="predicted"/>
<name>A0A1I6YV43_9FLAO</name>
<dbReference type="OrthoDB" id="1467008at2"/>
<dbReference type="Proteomes" id="UP000236454">
    <property type="component" value="Unassembled WGS sequence"/>
</dbReference>
<keyword evidence="3" id="KW-1185">Reference proteome</keyword>
<dbReference type="RefSeq" id="WP_139230272.1">
    <property type="nucleotide sequence ID" value="NZ_FPAS01000001.1"/>
</dbReference>
<dbReference type="AlphaFoldDB" id="A0A1I6YV43"/>
<accession>A0A1I6YV43</accession>
<dbReference type="STRING" id="477690.SAMN05216474_1214"/>
<feature type="chain" id="PRO_5014854414" description="Outer membrane protein beta-barrel domain-containing protein" evidence="1">
    <location>
        <begin position="21"/>
        <end position="187"/>
    </location>
</feature>
<protein>
    <recommendedName>
        <fullName evidence="4">Outer membrane protein beta-barrel domain-containing protein</fullName>
    </recommendedName>
</protein>
<feature type="signal peptide" evidence="1">
    <location>
        <begin position="1"/>
        <end position="20"/>
    </location>
</feature>
<gene>
    <name evidence="2" type="ORF">SAMN05216474_1214</name>
</gene>
<evidence type="ECO:0000256" key="1">
    <source>
        <dbReference type="SAM" id="SignalP"/>
    </source>
</evidence>
<evidence type="ECO:0000313" key="3">
    <source>
        <dbReference type="Proteomes" id="UP000236454"/>
    </source>
</evidence>
<organism evidence="2 3">
    <name type="scientific">Lishizhenia tianjinensis</name>
    <dbReference type="NCBI Taxonomy" id="477690"/>
    <lineage>
        <taxon>Bacteria</taxon>
        <taxon>Pseudomonadati</taxon>
        <taxon>Bacteroidota</taxon>
        <taxon>Flavobacteriia</taxon>
        <taxon>Flavobacteriales</taxon>
        <taxon>Crocinitomicaceae</taxon>
        <taxon>Lishizhenia</taxon>
    </lineage>
</organism>
<dbReference type="EMBL" id="FPAS01000001">
    <property type="protein sequence ID" value="SFT54410.1"/>
    <property type="molecule type" value="Genomic_DNA"/>
</dbReference>
<reference evidence="2 3" key="1">
    <citation type="submission" date="2016-10" db="EMBL/GenBank/DDBJ databases">
        <authorList>
            <person name="de Groot N.N."/>
        </authorList>
    </citation>
    <scope>NUCLEOTIDE SEQUENCE [LARGE SCALE GENOMIC DNA]</scope>
    <source>
        <strain evidence="2 3">CGMCC 1.7005</strain>
    </source>
</reference>
<keyword evidence="1" id="KW-0732">Signal</keyword>
<evidence type="ECO:0008006" key="4">
    <source>
        <dbReference type="Google" id="ProtNLM"/>
    </source>
</evidence>
<sequence length="187" mass="21114">MIHRFLLIACTLLSMHFVNAQEDSRPEIGFDLAMGFSKNGGNIGIGPKFKFASYNPNIAWGPSVRFQHVWANNFLTGQSTSYSIYGGGAFLHYRIDNIVYLGTEVEFLHTPINYTFVDSPSWVPTAFIGGGLSKSWDFFRINAGLFYDVINHDNSPFRSSYFLSKTDGSGNKALLPLIYRFSFFFEL</sequence>
<evidence type="ECO:0000313" key="2">
    <source>
        <dbReference type="EMBL" id="SFT54410.1"/>
    </source>
</evidence>